<dbReference type="Proteomes" id="UP000683417">
    <property type="component" value="Unassembled WGS sequence"/>
</dbReference>
<accession>A0A9W4GBW8</accession>
<keyword evidence="1" id="KW-0732">Signal</keyword>
<protein>
    <submittedName>
        <fullName evidence="2">BgTH12-04708</fullName>
    </submittedName>
</protein>
<reference evidence="2" key="1">
    <citation type="submission" date="2020-10" db="EMBL/GenBank/DDBJ databases">
        <authorList>
            <person name="Muller C M."/>
        </authorList>
    </citation>
    <scope>NUCLEOTIDE SEQUENCE</scope>
    <source>
        <strain evidence="2">THUN-12</strain>
    </source>
</reference>
<feature type="chain" id="PRO_5040722898" evidence="1">
    <location>
        <begin position="25"/>
        <end position="115"/>
    </location>
</feature>
<organism evidence="2 3">
    <name type="scientific">Blumeria graminis f. sp. triticale</name>
    <dbReference type="NCBI Taxonomy" id="1689686"/>
    <lineage>
        <taxon>Eukaryota</taxon>
        <taxon>Fungi</taxon>
        <taxon>Dikarya</taxon>
        <taxon>Ascomycota</taxon>
        <taxon>Pezizomycotina</taxon>
        <taxon>Leotiomycetes</taxon>
        <taxon>Erysiphales</taxon>
        <taxon>Erysiphaceae</taxon>
        <taxon>Blumeria</taxon>
    </lineage>
</organism>
<name>A0A9W4GBW8_BLUGR</name>
<evidence type="ECO:0000256" key="1">
    <source>
        <dbReference type="SAM" id="SignalP"/>
    </source>
</evidence>
<sequence>MKFLRTATAAVLANLLLLVLAVCGKRHYKCDHGRPFSEEYIISKARYASADDNRYGNLAVPTGESYISLFFANPLLKNSLDLGCYLIQVYGQPPKYQFSQYVDNKWKLCTLESRS</sequence>
<dbReference type="EMBL" id="CAJHIT010000001">
    <property type="protein sequence ID" value="CAD6499056.1"/>
    <property type="molecule type" value="Genomic_DNA"/>
</dbReference>
<evidence type="ECO:0000313" key="2">
    <source>
        <dbReference type="EMBL" id="CAD6499056.1"/>
    </source>
</evidence>
<dbReference type="AlphaFoldDB" id="A0A9W4GBW8"/>
<comment type="caution">
    <text evidence="2">The sequence shown here is derived from an EMBL/GenBank/DDBJ whole genome shotgun (WGS) entry which is preliminary data.</text>
</comment>
<evidence type="ECO:0000313" key="3">
    <source>
        <dbReference type="Proteomes" id="UP000683417"/>
    </source>
</evidence>
<gene>
    <name evidence="2" type="ORF">BGTH12_LOCUS414</name>
</gene>
<feature type="signal peptide" evidence="1">
    <location>
        <begin position="1"/>
        <end position="24"/>
    </location>
</feature>
<proteinExistence type="predicted"/>